<dbReference type="AlphaFoldDB" id="A0A5F8HDL7"/>
<evidence type="ECO:0008006" key="3">
    <source>
        <dbReference type="Google" id="ProtNLM"/>
    </source>
</evidence>
<protein>
    <recommendedName>
        <fullName evidence="3">Transcription factor CBF/NF-Y/archaeal histone domain-containing protein</fullName>
    </recommendedName>
</protein>
<evidence type="ECO:0000313" key="2">
    <source>
        <dbReference type="Proteomes" id="UP000002280"/>
    </source>
</evidence>
<organism evidence="1 2">
    <name type="scientific">Monodelphis domestica</name>
    <name type="common">Gray short-tailed opossum</name>
    <dbReference type="NCBI Taxonomy" id="13616"/>
    <lineage>
        <taxon>Eukaryota</taxon>
        <taxon>Metazoa</taxon>
        <taxon>Chordata</taxon>
        <taxon>Craniata</taxon>
        <taxon>Vertebrata</taxon>
        <taxon>Euteleostomi</taxon>
        <taxon>Mammalia</taxon>
        <taxon>Metatheria</taxon>
        <taxon>Didelphimorphia</taxon>
        <taxon>Didelphidae</taxon>
        <taxon>Monodelphis</taxon>
    </lineage>
</organism>
<dbReference type="STRING" id="13616.ENSMODP00000058159"/>
<proteinExistence type="predicted"/>
<dbReference type="Bgee" id="ENSMODG00000043064">
    <property type="expression patterns" value="Expressed in skeleton of lower jaw and 1 other cell type or tissue"/>
</dbReference>
<sequence>MAERPEGLNLPNMDITRIIKKALPDSINISKECHLPVSSSFVLYLLFLNLPLVS</sequence>
<dbReference type="GO" id="GO:0046982">
    <property type="term" value="F:protein heterodimerization activity"/>
    <property type="evidence" value="ECO:0007669"/>
    <property type="project" value="InterPro"/>
</dbReference>
<dbReference type="InterPro" id="IPR009072">
    <property type="entry name" value="Histone-fold"/>
</dbReference>
<keyword evidence="2" id="KW-1185">Reference proteome</keyword>
<dbReference type="InParanoid" id="A0A5F8HDL7"/>
<reference evidence="1" key="2">
    <citation type="submission" date="2025-08" db="UniProtKB">
        <authorList>
            <consortium name="Ensembl"/>
        </authorList>
    </citation>
    <scope>IDENTIFICATION</scope>
</reference>
<accession>A0A5F8HDL7</accession>
<name>A0A5F8HDL7_MONDO</name>
<dbReference type="Ensembl" id="ENSMODT00000067914.1">
    <property type="protein sequence ID" value="ENSMODP00000058159.1"/>
    <property type="gene ID" value="ENSMODG00000043064.1"/>
</dbReference>
<reference evidence="1 2" key="1">
    <citation type="journal article" date="2007" name="Nature">
        <title>Genome of the marsupial Monodelphis domestica reveals innovation in non-coding sequences.</title>
        <authorList>
            <person name="Mikkelsen T.S."/>
            <person name="Wakefield M.J."/>
            <person name="Aken B."/>
            <person name="Amemiya C.T."/>
            <person name="Chang J.L."/>
            <person name="Duke S."/>
            <person name="Garber M."/>
            <person name="Gentles A.J."/>
            <person name="Goodstadt L."/>
            <person name="Heger A."/>
            <person name="Jurka J."/>
            <person name="Kamal M."/>
            <person name="Mauceli E."/>
            <person name="Searle S.M."/>
            <person name="Sharpe T."/>
            <person name="Baker M.L."/>
            <person name="Batzer M.A."/>
            <person name="Benos P.V."/>
            <person name="Belov K."/>
            <person name="Clamp M."/>
            <person name="Cook A."/>
            <person name="Cuff J."/>
            <person name="Das R."/>
            <person name="Davidow L."/>
            <person name="Deakin J.E."/>
            <person name="Fazzari M.J."/>
            <person name="Glass J.L."/>
            <person name="Grabherr M."/>
            <person name="Greally J.M."/>
            <person name="Gu W."/>
            <person name="Hore T.A."/>
            <person name="Huttley G.A."/>
            <person name="Kleber M."/>
            <person name="Jirtle R.L."/>
            <person name="Koina E."/>
            <person name="Lee J.T."/>
            <person name="Mahony S."/>
            <person name="Marra M.A."/>
            <person name="Miller R.D."/>
            <person name="Nicholls R.D."/>
            <person name="Oda M."/>
            <person name="Papenfuss A.T."/>
            <person name="Parra Z.E."/>
            <person name="Pollock D.D."/>
            <person name="Ray D.A."/>
            <person name="Schein J.E."/>
            <person name="Speed T.P."/>
            <person name="Thompson K."/>
            <person name="VandeBerg J.L."/>
            <person name="Wade C.M."/>
            <person name="Walker J.A."/>
            <person name="Waters P.D."/>
            <person name="Webber C."/>
            <person name="Weidman J.R."/>
            <person name="Xie X."/>
            <person name="Zody M.C."/>
            <person name="Baldwin J."/>
            <person name="Abdouelleil A."/>
            <person name="Abdulkadir J."/>
            <person name="Abebe A."/>
            <person name="Abera B."/>
            <person name="Abreu J."/>
            <person name="Acer S.C."/>
            <person name="Aftuck L."/>
            <person name="Alexander A."/>
            <person name="An P."/>
            <person name="Anderson E."/>
            <person name="Anderson S."/>
            <person name="Arachi H."/>
            <person name="Azer M."/>
            <person name="Bachantsang P."/>
            <person name="Barry A."/>
            <person name="Bayul T."/>
            <person name="Berlin A."/>
            <person name="Bessette D."/>
            <person name="Bloom T."/>
            <person name="Bloom T."/>
            <person name="Boguslavskiy L."/>
            <person name="Bonnet C."/>
            <person name="Boukhgalter B."/>
            <person name="Bourzgui I."/>
            <person name="Brown A."/>
            <person name="Cahill P."/>
            <person name="Channer S."/>
            <person name="Cheshatsang Y."/>
            <person name="Chuda L."/>
            <person name="Citroen M."/>
            <person name="Collymore A."/>
            <person name="Cooke P."/>
            <person name="Costello M."/>
            <person name="D'Aco K."/>
            <person name="Daza R."/>
            <person name="De Haan G."/>
            <person name="DeGray S."/>
            <person name="DeMaso C."/>
            <person name="Dhargay N."/>
            <person name="Dooley K."/>
            <person name="Dooley E."/>
            <person name="Doricent M."/>
            <person name="Dorje P."/>
            <person name="Dorjee K."/>
            <person name="Dupes A."/>
            <person name="Elong R."/>
            <person name="Falk J."/>
            <person name="Farina A."/>
            <person name="Faro S."/>
            <person name="Ferguson D."/>
            <person name="Fisher S."/>
            <person name="Foley C.D."/>
            <person name="Franke A."/>
            <person name="Friedrich D."/>
            <person name="Gadbois L."/>
            <person name="Gearin G."/>
            <person name="Gearin C.R."/>
            <person name="Giannoukos G."/>
            <person name="Goode T."/>
            <person name="Graham J."/>
            <person name="Grandbois E."/>
            <person name="Grewal S."/>
            <person name="Gyaltsen K."/>
            <person name="Hafez N."/>
            <person name="Hagos B."/>
            <person name="Hall J."/>
            <person name="Henson C."/>
            <person name="Hollinger A."/>
            <person name="Honan T."/>
            <person name="Huard M.D."/>
            <person name="Hughes L."/>
            <person name="Hurhula B."/>
            <person name="Husby M.E."/>
            <person name="Kamat A."/>
            <person name="Kanga B."/>
            <person name="Kashin S."/>
            <person name="Khazanovich D."/>
            <person name="Kisner P."/>
            <person name="Lance K."/>
            <person name="Lara M."/>
            <person name="Lee W."/>
            <person name="Lennon N."/>
            <person name="Letendre F."/>
            <person name="LeVine R."/>
            <person name="Lipovsky A."/>
            <person name="Liu X."/>
            <person name="Liu J."/>
            <person name="Liu S."/>
            <person name="Lokyitsang T."/>
            <person name="Lokyitsang Y."/>
            <person name="Lubonja R."/>
            <person name="Lui A."/>
            <person name="MacDonald P."/>
            <person name="Magnisalis V."/>
            <person name="Maru K."/>
            <person name="Matthews C."/>
            <person name="McCusker W."/>
            <person name="McDonough S."/>
            <person name="Mehta T."/>
            <person name="Meldrim J."/>
            <person name="Meneus L."/>
            <person name="Mihai O."/>
            <person name="Mihalev A."/>
            <person name="Mihova T."/>
            <person name="Mittelman R."/>
            <person name="Mlenga V."/>
            <person name="Montmayeur A."/>
            <person name="Mulrain L."/>
            <person name="Navidi A."/>
            <person name="Naylor J."/>
            <person name="Negash T."/>
            <person name="Nguyen T."/>
            <person name="Nguyen N."/>
            <person name="Nicol R."/>
            <person name="Norbu C."/>
            <person name="Norbu N."/>
            <person name="Novod N."/>
            <person name="O'Neill B."/>
            <person name="Osman S."/>
            <person name="Markiewicz E."/>
            <person name="Oyono O.L."/>
            <person name="Patti C."/>
            <person name="Phunkhang P."/>
            <person name="Pierre F."/>
            <person name="Priest M."/>
            <person name="Raghuraman S."/>
            <person name="Rege F."/>
            <person name="Reyes R."/>
            <person name="Rise C."/>
            <person name="Rogov P."/>
            <person name="Ross K."/>
            <person name="Ryan E."/>
            <person name="Settipalli S."/>
            <person name="Shea T."/>
            <person name="Sherpa N."/>
            <person name="Shi L."/>
            <person name="Shih D."/>
            <person name="Sparrow T."/>
            <person name="Spaulding J."/>
            <person name="Stalker J."/>
            <person name="Stange-Thomann N."/>
            <person name="Stavropoulos S."/>
            <person name="Stone C."/>
            <person name="Strader C."/>
            <person name="Tesfaye S."/>
            <person name="Thomson T."/>
            <person name="Thoulutsang Y."/>
            <person name="Thoulutsang D."/>
            <person name="Topham K."/>
            <person name="Topping I."/>
            <person name="Tsamla T."/>
            <person name="Vassiliev H."/>
            <person name="Vo A."/>
            <person name="Wangchuk T."/>
            <person name="Wangdi T."/>
            <person name="Weiand M."/>
            <person name="Wilkinson J."/>
            <person name="Wilson A."/>
            <person name="Yadav S."/>
            <person name="Young G."/>
            <person name="Yu Q."/>
            <person name="Zembek L."/>
            <person name="Zhong D."/>
            <person name="Zimmer A."/>
            <person name="Zwirko Z."/>
            <person name="Jaffe D.B."/>
            <person name="Alvarez P."/>
            <person name="Brockman W."/>
            <person name="Butler J."/>
            <person name="Chin C."/>
            <person name="Gnerre S."/>
            <person name="MacCallum I."/>
            <person name="Graves J.A."/>
            <person name="Ponting C.P."/>
            <person name="Breen M."/>
            <person name="Samollow P.B."/>
            <person name="Lander E.S."/>
            <person name="Lindblad-Toh K."/>
        </authorList>
    </citation>
    <scope>NUCLEOTIDE SEQUENCE [LARGE SCALE GENOMIC DNA]</scope>
</reference>
<reference evidence="1" key="3">
    <citation type="submission" date="2025-09" db="UniProtKB">
        <authorList>
            <consortium name="Ensembl"/>
        </authorList>
    </citation>
    <scope>IDENTIFICATION</scope>
</reference>
<dbReference type="Gene3D" id="1.10.20.10">
    <property type="entry name" value="Histone, subunit A"/>
    <property type="match status" value="1"/>
</dbReference>
<dbReference type="GeneTree" id="ENSGT00960000188772"/>
<dbReference type="Proteomes" id="UP000002280">
    <property type="component" value="Chromosome 6"/>
</dbReference>
<evidence type="ECO:0000313" key="1">
    <source>
        <dbReference type="Ensembl" id="ENSMODP00000058159.1"/>
    </source>
</evidence>